<keyword evidence="2" id="KW-1185">Reference proteome</keyword>
<evidence type="ECO:0000313" key="2">
    <source>
        <dbReference type="Proteomes" id="UP001241377"/>
    </source>
</evidence>
<gene>
    <name evidence="1" type="ORF">QFC19_004818</name>
</gene>
<evidence type="ECO:0000313" key="1">
    <source>
        <dbReference type="EMBL" id="KAJ9102270.1"/>
    </source>
</evidence>
<comment type="caution">
    <text evidence="1">The sequence shown here is derived from an EMBL/GenBank/DDBJ whole genome shotgun (WGS) entry which is preliminary data.</text>
</comment>
<dbReference type="Proteomes" id="UP001241377">
    <property type="component" value="Unassembled WGS sequence"/>
</dbReference>
<protein>
    <submittedName>
        <fullName evidence="1">Uncharacterized protein</fullName>
    </submittedName>
</protein>
<sequence length="466" mass="50793">MSATHHINQRWSNFGSSTSTGSSASYRSVSVSPSLFLTVSQTKLHTFATDLLYPTSPVPAAPKDSSELLRRGLLISNAMDAAKKQIKIERKASYDEARYTKRNTSSRGHLRGSARSASSSLHSTPPPITRQHGSIEISGSIHEPTVANALDAEEGEEWFEETWRELMDEDERDAAFSNSFKSTRTTTITVQAKYEEFSTTNCESVSYTNADAIKSHTEVQVLPVDSEEESPSSSPESSRATSPVPGEQTDSGDASEVDLIGIRYTQPVAMPSQLLGISPFTLASDDIDVPELSLGDDTSYEHDMDDALYFVRSDASSSPRKPRLLPTVIRDKFYEPSRFEHEVAEEDIALANVPVDNTSIVTFDDFMSSAVDAEGTYDSSSSSFISSESEESEDDDDLDEVCTPEEDASDEFGTAGDTSFGVASSFDDSTHAGGYFATGYNPVSKASFNMSDAEWDSLGREIPHFS</sequence>
<dbReference type="EMBL" id="JASBWR010000052">
    <property type="protein sequence ID" value="KAJ9102270.1"/>
    <property type="molecule type" value="Genomic_DNA"/>
</dbReference>
<reference evidence="1" key="1">
    <citation type="submission" date="2023-04" db="EMBL/GenBank/DDBJ databases">
        <title>Draft Genome sequencing of Naganishia species isolated from polar environments using Oxford Nanopore Technology.</title>
        <authorList>
            <person name="Leo P."/>
            <person name="Venkateswaran K."/>
        </authorList>
    </citation>
    <scope>NUCLEOTIDE SEQUENCE</scope>
    <source>
        <strain evidence="1">MNA-CCFEE 5261</strain>
    </source>
</reference>
<accession>A0ACC2VTQ7</accession>
<name>A0ACC2VTQ7_9TREE</name>
<proteinExistence type="predicted"/>
<organism evidence="1 2">
    <name type="scientific">Naganishia cerealis</name>
    <dbReference type="NCBI Taxonomy" id="610337"/>
    <lineage>
        <taxon>Eukaryota</taxon>
        <taxon>Fungi</taxon>
        <taxon>Dikarya</taxon>
        <taxon>Basidiomycota</taxon>
        <taxon>Agaricomycotina</taxon>
        <taxon>Tremellomycetes</taxon>
        <taxon>Filobasidiales</taxon>
        <taxon>Filobasidiaceae</taxon>
        <taxon>Naganishia</taxon>
    </lineage>
</organism>